<dbReference type="SMART" id="SM00219">
    <property type="entry name" value="TyrKc"/>
    <property type="match status" value="1"/>
</dbReference>
<keyword evidence="3 11" id="KW-0547">Nucleotide-binding</keyword>
<proteinExistence type="inferred from homology"/>
<name>A0ABP0FDQ2_CLALP</name>
<evidence type="ECO:0000256" key="1">
    <source>
        <dbReference type="ARBA" id="ARBA00022443"/>
    </source>
</evidence>
<dbReference type="Gene3D" id="1.10.510.10">
    <property type="entry name" value="Transferase(Phosphotransferase) domain 1"/>
    <property type="match status" value="1"/>
</dbReference>
<dbReference type="PRINTS" id="PR00109">
    <property type="entry name" value="TYRKINASE"/>
</dbReference>
<dbReference type="PRINTS" id="PR00401">
    <property type="entry name" value="SH2DOMAIN"/>
</dbReference>
<dbReference type="Proteomes" id="UP001642483">
    <property type="component" value="Unassembled WGS sequence"/>
</dbReference>
<dbReference type="InterPro" id="IPR000719">
    <property type="entry name" value="Prot_kinase_dom"/>
</dbReference>
<dbReference type="InterPro" id="IPR036028">
    <property type="entry name" value="SH3-like_dom_sf"/>
</dbReference>
<dbReference type="SUPFAM" id="SSF50044">
    <property type="entry name" value="SH3-domain"/>
    <property type="match status" value="1"/>
</dbReference>
<reference evidence="16 17" key="1">
    <citation type="submission" date="2024-02" db="EMBL/GenBank/DDBJ databases">
        <authorList>
            <person name="Daric V."/>
            <person name="Darras S."/>
        </authorList>
    </citation>
    <scope>NUCLEOTIDE SEQUENCE [LARGE SCALE GENOMIC DNA]</scope>
</reference>
<evidence type="ECO:0000256" key="11">
    <source>
        <dbReference type="PROSITE-ProRule" id="PRU10141"/>
    </source>
</evidence>
<dbReference type="Gene3D" id="3.30.505.10">
    <property type="entry name" value="SH2 domain"/>
    <property type="match status" value="1"/>
</dbReference>
<evidence type="ECO:0000256" key="7">
    <source>
        <dbReference type="ARBA" id="ARBA00023137"/>
    </source>
</evidence>
<dbReference type="PANTHER" id="PTHR24418">
    <property type="entry name" value="TYROSINE-PROTEIN KINASE"/>
    <property type="match status" value="1"/>
</dbReference>
<dbReference type="SUPFAM" id="SSF56112">
    <property type="entry name" value="Protein kinase-like (PK-like)"/>
    <property type="match status" value="1"/>
</dbReference>
<dbReference type="EMBL" id="CAWYQH010000035">
    <property type="protein sequence ID" value="CAK8676993.1"/>
    <property type="molecule type" value="Genomic_DNA"/>
</dbReference>
<evidence type="ECO:0000256" key="9">
    <source>
        <dbReference type="PROSITE-ProRule" id="PRU00191"/>
    </source>
</evidence>
<feature type="domain" description="Protein kinase" evidence="15">
    <location>
        <begin position="230"/>
        <end position="482"/>
    </location>
</feature>
<dbReference type="EC" id="2.7.10.2" evidence="12"/>
<dbReference type="PROSITE" id="PS00109">
    <property type="entry name" value="PROTEIN_KINASE_TYR"/>
    <property type="match status" value="1"/>
</dbReference>
<keyword evidence="7 12" id="KW-0829">Tyrosine-protein kinase</keyword>
<dbReference type="InterPro" id="IPR050198">
    <property type="entry name" value="Non-receptor_tyrosine_kinases"/>
</dbReference>
<dbReference type="Pfam" id="PF00017">
    <property type="entry name" value="SH2"/>
    <property type="match status" value="1"/>
</dbReference>
<dbReference type="InterPro" id="IPR000980">
    <property type="entry name" value="SH2"/>
</dbReference>
<organism evidence="16 17">
    <name type="scientific">Clavelina lepadiformis</name>
    <name type="common">Light-bulb sea squirt</name>
    <name type="synonym">Ascidia lepadiformis</name>
    <dbReference type="NCBI Taxonomy" id="159417"/>
    <lineage>
        <taxon>Eukaryota</taxon>
        <taxon>Metazoa</taxon>
        <taxon>Chordata</taxon>
        <taxon>Tunicata</taxon>
        <taxon>Ascidiacea</taxon>
        <taxon>Aplousobranchia</taxon>
        <taxon>Clavelinidae</taxon>
        <taxon>Clavelina</taxon>
    </lineage>
</organism>
<feature type="domain" description="SH2" evidence="13">
    <location>
        <begin position="114"/>
        <end position="203"/>
    </location>
</feature>
<evidence type="ECO:0000256" key="12">
    <source>
        <dbReference type="RuleBase" id="RU362096"/>
    </source>
</evidence>
<keyword evidence="17" id="KW-1185">Reference proteome</keyword>
<comment type="similarity">
    <text evidence="12">Belongs to the protein kinase superfamily. Tyr protein kinase family.</text>
</comment>
<evidence type="ECO:0000259" key="14">
    <source>
        <dbReference type="PROSITE" id="PS50002"/>
    </source>
</evidence>
<dbReference type="Pfam" id="PF07714">
    <property type="entry name" value="PK_Tyr_Ser-Thr"/>
    <property type="match status" value="1"/>
</dbReference>
<dbReference type="SMART" id="SM00252">
    <property type="entry name" value="SH2"/>
    <property type="match status" value="1"/>
</dbReference>
<dbReference type="InterPro" id="IPR036860">
    <property type="entry name" value="SH2_dom_sf"/>
</dbReference>
<sequence>MANVPTGKLIDISEARPHATSYENHEVFSSQYPPGTLCEGAFDFMTENKGDLTFKKGEAVKVIQSTRDHNWYKAENSKGEQGMVPANYIIKRSIASSPMKATQHKEVKLHAMPWFHGKITRQKAEELLSPRKDGLFLVRESTNYPGDYTMCVSFSGEIEHYRIIFKNNKVTIDEEEYFENLTKLVEHYEKDADGLVCRLTTPLRKQGQLDFTVDTEDFRKAGWAVNFSDLKLGAILGKGDFGDVYEGIYKDHKVAVKSLKDRTKAAQAFLAEASVMTSLHHKNLIQLLGVVIPSAMSNEPIYVILEFMTKGALLEYLRSRGRTMVTSVDLLKFARDIASGMEYLEAKQLVHRDLAARNILISEECLAKVSDFGLARDASFNLQGGKFPVKWTAPEALKDGKFSNKSDAWSYGITLWEMWSFGRVPYPRVPLKDVLSKVVAGYRMDCPDGCEKPVYRLMLSCWLEDPKKRLSFSQILKELNTIKLT</sequence>
<evidence type="ECO:0000256" key="10">
    <source>
        <dbReference type="PROSITE-ProRule" id="PRU00192"/>
    </source>
</evidence>
<dbReference type="SUPFAM" id="SSF55550">
    <property type="entry name" value="SH2 domain"/>
    <property type="match status" value="1"/>
</dbReference>
<dbReference type="InterPro" id="IPR017441">
    <property type="entry name" value="Protein_kinase_ATP_BS"/>
</dbReference>
<keyword evidence="4 12" id="KW-0418">Kinase</keyword>
<evidence type="ECO:0000259" key="13">
    <source>
        <dbReference type="PROSITE" id="PS50001"/>
    </source>
</evidence>
<comment type="catalytic activity">
    <reaction evidence="8 12">
        <text>L-tyrosyl-[protein] + ATP = O-phospho-L-tyrosyl-[protein] + ADP + H(+)</text>
        <dbReference type="Rhea" id="RHEA:10596"/>
        <dbReference type="Rhea" id="RHEA-COMP:10136"/>
        <dbReference type="Rhea" id="RHEA-COMP:20101"/>
        <dbReference type="ChEBI" id="CHEBI:15378"/>
        <dbReference type="ChEBI" id="CHEBI:30616"/>
        <dbReference type="ChEBI" id="CHEBI:46858"/>
        <dbReference type="ChEBI" id="CHEBI:61978"/>
        <dbReference type="ChEBI" id="CHEBI:456216"/>
        <dbReference type="EC" id="2.7.10.2"/>
    </reaction>
</comment>
<dbReference type="InterPro" id="IPR001245">
    <property type="entry name" value="Ser-Thr/Tyr_kinase_cat_dom"/>
</dbReference>
<feature type="binding site" evidence="11">
    <location>
        <position position="257"/>
    </location>
    <ligand>
        <name>ATP</name>
        <dbReference type="ChEBI" id="CHEBI:30616"/>
    </ligand>
</feature>
<dbReference type="CDD" id="cd09937">
    <property type="entry name" value="SH2_csk_like"/>
    <property type="match status" value="1"/>
</dbReference>
<evidence type="ECO:0000256" key="6">
    <source>
        <dbReference type="ARBA" id="ARBA00022999"/>
    </source>
</evidence>
<dbReference type="PROSITE" id="PS50011">
    <property type="entry name" value="PROTEIN_KINASE_DOM"/>
    <property type="match status" value="1"/>
</dbReference>
<dbReference type="InterPro" id="IPR001452">
    <property type="entry name" value="SH3_domain"/>
</dbReference>
<dbReference type="InterPro" id="IPR008266">
    <property type="entry name" value="Tyr_kinase_AS"/>
</dbReference>
<keyword evidence="6 9" id="KW-0727">SH2 domain</keyword>
<protein>
    <recommendedName>
        <fullName evidence="12">Tyrosine-protein kinase</fullName>
        <ecNumber evidence="12">2.7.10.2</ecNumber>
    </recommendedName>
</protein>
<comment type="caution">
    <text evidence="16">The sequence shown here is derived from an EMBL/GenBank/DDBJ whole genome shotgun (WGS) entry which is preliminary data.</text>
</comment>
<dbReference type="PROSITE" id="PS50002">
    <property type="entry name" value="SH3"/>
    <property type="match status" value="1"/>
</dbReference>
<keyword evidence="2 12" id="KW-0808">Transferase</keyword>
<evidence type="ECO:0000313" key="16">
    <source>
        <dbReference type="EMBL" id="CAK8676993.1"/>
    </source>
</evidence>
<evidence type="ECO:0000256" key="8">
    <source>
        <dbReference type="ARBA" id="ARBA00051245"/>
    </source>
</evidence>
<keyword evidence="1 10" id="KW-0728">SH3 domain</keyword>
<evidence type="ECO:0000256" key="3">
    <source>
        <dbReference type="ARBA" id="ARBA00022741"/>
    </source>
</evidence>
<feature type="domain" description="SH3" evidence="14">
    <location>
        <begin position="33"/>
        <end position="94"/>
    </location>
</feature>
<dbReference type="SMART" id="SM00326">
    <property type="entry name" value="SH3"/>
    <property type="match status" value="1"/>
</dbReference>
<gene>
    <name evidence="16" type="ORF">CVLEPA_LOCUS6399</name>
</gene>
<dbReference type="PROSITE" id="PS50001">
    <property type="entry name" value="SH2"/>
    <property type="match status" value="1"/>
</dbReference>
<evidence type="ECO:0000313" key="17">
    <source>
        <dbReference type="Proteomes" id="UP001642483"/>
    </source>
</evidence>
<evidence type="ECO:0000259" key="15">
    <source>
        <dbReference type="PROSITE" id="PS50011"/>
    </source>
</evidence>
<evidence type="ECO:0000256" key="5">
    <source>
        <dbReference type="ARBA" id="ARBA00022840"/>
    </source>
</evidence>
<dbReference type="InterPro" id="IPR020635">
    <property type="entry name" value="Tyr_kinase_cat_dom"/>
</dbReference>
<dbReference type="PROSITE" id="PS00107">
    <property type="entry name" value="PROTEIN_KINASE_ATP"/>
    <property type="match status" value="1"/>
</dbReference>
<accession>A0ABP0FDQ2</accession>
<dbReference type="InterPro" id="IPR011009">
    <property type="entry name" value="Kinase-like_dom_sf"/>
</dbReference>
<dbReference type="InterPro" id="IPR035027">
    <property type="entry name" value="Csk-like_SH2"/>
</dbReference>
<evidence type="ECO:0000256" key="2">
    <source>
        <dbReference type="ARBA" id="ARBA00022679"/>
    </source>
</evidence>
<keyword evidence="5 11" id="KW-0067">ATP-binding</keyword>
<dbReference type="Pfam" id="PF00018">
    <property type="entry name" value="SH3_1"/>
    <property type="match status" value="1"/>
</dbReference>
<evidence type="ECO:0000256" key="4">
    <source>
        <dbReference type="ARBA" id="ARBA00022777"/>
    </source>
</evidence>
<dbReference type="Gene3D" id="2.30.30.40">
    <property type="entry name" value="SH3 Domains"/>
    <property type="match status" value="1"/>
</dbReference>